<sequence length="204" mass="22526">MMSKSKQAGSIPVGAMDASVQWNLMGNWRDDYPPMSYARHVERNGGRPPVTMIVDWPEYADTFSFLCLNTAGFATLTSGVGSHGREFLRIVGITAACMARHYLQAAVRVARGSGPEPIIALSDLSGEPVERFEQALRHEQDVMTRVLAEHGDERYTGLLRLGDADPDVEEEKARCWATGIVNKKGRVPVNGELTMRDLLASRLH</sequence>
<organism evidence="1 2">
    <name type="scientific">Bifidobacterium tissieri</name>
    <dbReference type="NCBI Taxonomy" id="1630162"/>
    <lineage>
        <taxon>Bacteria</taxon>
        <taxon>Bacillati</taxon>
        <taxon>Actinomycetota</taxon>
        <taxon>Actinomycetes</taxon>
        <taxon>Bifidobacteriales</taxon>
        <taxon>Bifidobacteriaceae</taxon>
        <taxon>Bifidobacterium</taxon>
    </lineage>
</organism>
<name>A0A5M9ZWH6_9BIFI</name>
<protein>
    <submittedName>
        <fullName evidence="1">Uncharacterized protein</fullName>
    </submittedName>
</protein>
<proteinExistence type="predicted"/>
<dbReference type="RefSeq" id="WP_150380424.1">
    <property type="nucleotide sequence ID" value="NZ_RZUI01000001.1"/>
</dbReference>
<dbReference type="EMBL" id="RZUI01000001">
    <property type="protein sequence ID" value="KAA8832007.1"/>
    <property type="molecule type" value="Genomic_DNA"/>
</dbReference>
<comment type="caution">
    <text evidence="1">The sequence shown here is derived from an EMBL/GenBank/DDBJ whole genome shotgun (WGS) entry which is preliminary data.</text>
</comment>
<evidence type="ECO:0000313" key="1">
    <source>
        <dbReference type="EMBL" id="KAA8832007.1"/>
    </source>
</evidence>
<dbReference type="Proteomes" id="UP000412028">
    <property type="component" value="Unassembled WGS sequence"/>
</dbReference>
<accession>A0A5M9ZWH6</accession>
<gene>
    <name evidence="1" type="ORF">EMO89_00315</name>
</gene>
<dbReference type="AlphaFoldDB" id="A0A5M9ZWH6"/>
<evidence type="ECO:0000313" key="2">
    <source>
        <dbReference type="Proteomes" id="UP000412028"/>
    </source>
</evidence>
<reference evidence="1 2" key="1">
    <citation type="journal article" date="2019" name="Syst. Appl. Microbiol.">
        <title>Characterization of Bifidobacterium species in feaces of the Egyptian fruit bat: Description of B. vespertilionis sp. nov. and B. rousetti sp. nov.</title>
        <authorList>
            <person name="Modesto M."/>
            <person name="Satti M."/>
            <person name="Watanabe K."/>
            <person name="Puglisi E."/>
            <person name="Morelli L."/>
            <person name="Huang C.-H."/>
            <person name="Liou J.-S."/>
            <person name="Miyashita M."/>
            <person name="Tamura T."/>
            <person name="Saito S."/>
            <person name="Mori K."/>
            <person name="Huang L."/>
            <person name="Sciavilla P."/>
            <person name="Sandri C."/>
            <person name="Spiezio C."/>
            <person name="Vitali F."/>
            <person name="Cavalieri D."/>
            <person name="Perpetuini G."/>
            <person name="Tofalo R."/>
            <person name="Bonetti A."/>
            <person name="Arita M."/>
            <person name="Mattarelli P."/>
        </authorList>
    </citation>
    <scope>NUCLEOTIDE SEQUENCE [LARGE SCALE GENOMIC DNA]</scope>
    <source>
        <strain evidence="1 2">RST7</strain>
    </source>
</reference>